<name>A0ABT0ETR6_9PSED</name>
<proteinExistence type="predicted"/>
<organism evidence="1 2">
    <name type="scientific">Pseudomonas violetae</name>
    <dbReference type="NCBI Taxonomy" id="2915813"/>
    <lineage>
        <taxon>Bacteria</taxon>
        <taxon>Pseudomonadati</taxon>
        <taxon>Pseudomonadota</taxon>
        <taxon>Gammaproteobacteria</taxon>
        <taxon>Pseudomonadales</taxon>
        <taxon>Pseudomonadaceae</taxon>
        <taxon>Pseudomonas</taxon>
    </lineage>
</organism>
<accession>A0ABT0ETR6</accession>
<dbReference type="Proteomes" id="UP001299876">
    <property type="component" value="Unassembled WGS sequence"/>
</dbReference>
<gene>
    <name evidence="1" type="ORF">L9059_01490</name>
</gene>
<evidence type="ECO:0000313" key="2">
    <source>
        <dbReference type="Proteomes" id="UP001299876"/>
    </source>
</evidence>
<comment type="caution">
    <text evidence="1">The sequence shown here is derived from an EMBL/GenBank/DDBJ whole genome shotgun (WGS) entry which is preliminary data.</text>
</comment>
<dbReference type="RefSeq" id="WP_247286320.1">
    <property type="nucleotide sequence ID" value="NZ_JAKNRW010000001.1"/>
</dbReference>
<evidence type="ECO:0000313" key="1">
    <source>
        <dbReference type="EMBL" id="MCK1788877.1"/>
    </source>
</evidence>
<dbReference type="EMBL" id="JAKNRW010000001">
    <property type="protein sequence ID" value="MCK1788877.1"/>
    <property type="molecule type" value="Genomic_DNA"/>
</dbReference>
<protein>
    <submittedName>
        <fullName evidence="1">Uncharacterized protein</fullName>
    </submittedName>
</protein>
<sequence>MEPYFIQPEAVARMRVEAYRVRERTFWSKQSHNPYMTAEDPSLPVDHPKRFFERRTSGFINSDILEAQSDLRALYDWDAMTRFVGVCVGGWSIYYLWADPLARCPYAIMEDGDYIPWHFDGNEFTIRVSVEQPEQGGEFEYVPKMRSLDDESFEGVRRVLDGDRSRVHRLSGAGRAATVEGALFATPSDTGRRQGRVDHRITDLCSGSRNRHRPERAKQFYGYAMPMPIHYEREAKRPDRLTD</sequence>
<reference evidence="1 2" key="1">
    <citation type="submission" date="2022-02" db="EMBL/GenBank/DDBJ databases">
        <title>Comparative genomics of the first Antarctic Pseudomonas spp. capable of biotransforming 2,4,6-Trinitrotoluene.</title>
        <authorList>
            <person name="Cabrera M.A."/>
            <person name="Marquez S.L."/>
            <person name="Perez-Donoso J.M."/>
        </authorList>
    </citation>
    <scope>NUCLEOTIDE SEQUENCE [LARGE SCALE GENOMIC DNA]</scope>
    <source>
        <strain evidence="1 2">TNT19</strain>
    </source>
</reference>
<keyword evidence="2" id="KW-1185">Reference proteome</keyword>